<dbReference type="EMBL" id="QKVK01000012">
    <property type="protein sequence ID" value="PZF75299.1"/>
    <property type="molecule type" value="Genomic_DNA"/>
</dbReference>
<accession>A0A2W2BGM2</accession>
<dbReference type="AlphaFoldDB" id="A0A2W2BGM2"/>
<name>A0A2W2BGM2_9HYPH</name>
<gene>
    <name evidence="2" type="ORF">DK847_18990</name>
</gene>
<evidence type="ECO:0000313" key="3">
    <source>
        <dbReference type="Proteomes" id="UP000248795"/>
    </source>
</evidence>
<evidence type="ECO:0000256" key="1">
    <source>
        <dbReference type="SAM" id="MobiDB-lite"/>
    </source>
</evidence>
<sequence>MPRRRRPPHERSAKALRLQHRGRPALRAMVRPPARPGQGGRPLLRPAHGHCPGRLVARADGRL</sequence>
<organism evidence="2 3">
    <name type="scientific">Aestuariivirga litoralis</name>
    <dbReference type="NCBI Taxonomy" id="2650924"/>
    <lineage>
        <taxon>Bacteria</taxon>
        <taxon>Pseudomonadati</taxon>
        <taxon>Pseudomonadota</taxon>
        <taxon>Alphaproteobacteria</taxon>
        <taxon>Hyphomicrobiales</taxon>
        <taxon>Aestuariivirgaceae</taxon>
        <taxon>Aestuariivirga</taxon>
    </lineage>
</organism>
<reference evidence="3" key="1">
    <citation type="submission" date="2018-06" db="EMBL/GenBank/DDBJ databases">
        <title>Aestuariibacter litoralis strain KCTC 52945T.</title>
        <authorList>
            <person name="Li X."/>
            <person name="Salam N."/>
            <person name="Li J.-L."/>
            <person name="Chen Y.-M."/>
            <person name="Yang Z.-W."/>
            <person name="Zhang L.-Y."/>
            <person name="Han M.-X."/>
            <person name="Xiao M."/>
            <person name="Li W.-J."/>
        </authorList>
    </citation>
    <scope>NUCLEOTIDE SEQUENCE [LARGE SCALE GENOMIC DNA]</scope>
    <source>
        <strain evidence="3">KCTC 52945</strain>
    </source>
</reference>
<dbReference type="Proteomes" id="UP000248795">
    <property type="component" value="Unassembled WGS sequence"/>
</dbReference>
<evidence type="ECO:0000313" key="2">
    <source>
        <dbReference type="EMBL" id="PZF75299.1"/>
    </source>
</evidence>
<proteinExistence type="predicted"/>
<feature type="region of interest" description="Disordered" evidence="1">
    <location>
        <begin position="21"/>
        <end position="63"/>
    </location>
</feature>
<comment type="caution">
    <text evidence="2">The sequence shown here is derived from an EMBL/GenBank/DDBJ whole genome shotgun (WGS) entry which is preliminary data.</text>
</comment>
<protein>
    <submittedName>
        <fullName evidence="2">Uncharacterized protein</fullName>
    </submittedName>
</protein>
<keyword evidence="3" id="KW-1185">Reference proteome</keyword>